<dbReference type="AlphaFoldDB" id="A0A4Y7JIY0"/>
<dbReference type="Proteomes" id="UP000316621">
    <property type="component" value="Chromosome 5"/>
</dbReference>
<dbReference type="OrthoDB" id="1984666at2759"/>
<proteinExistence type="predicted"/>
<protein>
    <recommendedName>
        <fullName evidence="1">LYR motif containing domain-containing protein</fullName>
    </recommendedName>
</protein>
<feature type="domain" description="LYR motif containing" evidence="1">
    <location>
        <begin position="68"/>
        <end position="100"/>
    </location>
</feature>
<accession>A0A4Y7JIY0</accession>
<dbReference type="Gramene" id="RZC60010">
    <property type="protein sequence ID" value="RZC60010"/>
    <property type="gene ID" value="C5167_021768"/>
</dbReference>
<organism evidence="2 3">
    <name type="scientific">Papaver somniferum</name>
    <name type="common">Opium poppy</name>
    <dbReference type="NCBI Taxonomy" id="3469"/>
    <lineage>
        <taxon>Eukaryota</taxon>
        <taxon>Viridiplantae</taxon>
        <taxon>Streptophyta</taxon>
        <taxon>Embryophyta</taxon>
        <taxon>Tracheophyta</taxon>
        <taxon>Spermatophyta</taxon>
        <taxon>Magnoliopsida</taxon>
        <taxon>Ranunculales</taxon>
        <taxon>Papaveraceae</taxon>
        <taxon>Papaveroideae</taxon>
        <taxon>Papaver</taxon>
    </lineage>
</organism>
<sequence>MLCQTRNFIRLIARVRDRREELEDIFGGDGGSLLWWKISNILIYNEKTANSLLLGNMDKGLIWETAKDLARNRGRVLSLYHQILRSLNSRKLLMNLAAKIGQESRGSCYLHARRRRGIPIPSQH</sequence>
<evidence type="ECO:0000259" key="1">
    <source>
        <dbReference type="Pfam" id="PF23655"/>
    </source>
</evidence>
<dbReference type="PANTHER" id="PTHR36724:SF1">
    <property type="entry name" value="COMPLEX 1 LYR-LIKE PROTEIN"/>
    <property type="match status" value="1"/>
</dbReference>
<gene>
    <name evidence="2" type="ORF">C5167_021768</name>
</gene>
<dbReference type="Pfam" id="PF23655">
    <property type="entry name" value="LYRM_2"/>
    <property type="match status" value="1"/>
</dbReference>
<evidence type="ECO:0000313" key="2">
    <source>
        <dbReference type="EMBL" id="RZC60010.1"/>
    </source>
</evidence>
<keyword evidence="3" id="KW-1185">Reference proteome</keyword>
<name>A0A4Y7JIY0_PAPSO</name>
<reference evidence="2 3" key="1">
    <citation type="journal article" date="2018" name="Science">
        <title>The opium poppy genome and morphinan production.</title>
        <authorList>
            <person name="Guo L."/>
            <person name="Winzer T."/>
            <person name="Yang X."/>
            <person name="Li Y."/>
            <person name="Ning Z."/>
            <person name="He Z."/>
            <person name="Teodor R."/>
            <person name="Lu Y."/>
            <person name="Bowser T.A."/>
            <person name="Graham I.A."/>
            <person name="Ye K."/>
        </authorList>
    </citation>
    <scope>NUCLEOTIDE SEQUENCE [LARGE SCALE GENOMIC DNA]</scope>
    <source>
        <strain evidence="3">cv. HN1</strain>
        <tissue evidence="2">Leaves</tissue>
    </source>
</reference>
<dbReference type="InterPro" id="IPR056185">
    <property type="entry name" value="LYRM_2_plant"/>
</dbReference>
<dbReference type="STRING" id="3469.A0A4Y7JIY0"/>
<dbReference type="EMBL" id="CM010719">
    <property type="protein sequence ID" value="RZC60010.1"/>
    <property type="molecule type" value="Genomic_DNA"/>
</dbReference>
<evidence type="ECO:0000313" key="3">
    <source>
        <dbReference type="Proteomes" id="UP000316621"/>
    </source>
</evidence>
<dbReference type="PANTHER" id="PTHR36724">
    <property type="entry name" value="COMPLEX 1 LYR-LIKE PROTEIN"/>
    <property type="match status" value="1"/>
</dbReference>